<feature type="region of interest" description="Disordered" evidence="1">
    <location>
        <begin position="27"/>
        <end position="57"/>
    </location>
</feature>
<sequence length="57" mass="5734">MRSCHQCATITGHLGAVADDPAAVARPAADGHRSVGIGSVRLPLPASTRAGRGPAFE</sequence>
<proteinExistence type="predicted"/>
<gene>
    <name evidence="2" type="ORF">GII31_11225</name>
</gene>
<name>A0ABX6IHN2_9ACTN</name>
<reference evidence="2" key="1">
    <citation type="journal article" date="2021" name="Nat. Microbiol.">
        <title>Cocultivation of an ultrasmall environmental parasitic bacterium with lytic ability against bacteria associated with wastewater foams.</title>
        <authorList>
            <person name="Batinovic S."/>
            <person name="Rose J.J.A."/>
            <person name="Ratcliffe J."/>
            <person name="Seviour R.J."/>
            <person name="Petrovski S."/>
        </authorList>
    </citation>
    <scope>NUCLEOTIDE SEQUENCE</scope>
    <source>
        <strain evidence="2">CON9</strain>
    </source>
</reference>
<evidence type="ECO:0000313" key="3">
    <source>
        <dbReference type="Proteomes" id="UP001059836"/>
    </source>
</evidence>
<accession>A0ABX6IHN2</accession>
<protein>
    <submittedName>
        <fullName evidence="2">Uncharacterized protein</fullName>
    </submittedName>
</protein>
<organism evidence="2 3">
    <name type="scientific">Gordonia pseudamarae</name>
    <dbReference type="NCBI Taxonomy" id="2831662"/>
    <lineage>
        <taxon>Bacteria</taxon>
        <taxon>Bacillati</taxon>
        <taxon>Actinomycetota</taxon>
        <taxon>Actinomycetes</taxon>
        <taxon>Mycobacteriales</taxon>
        <taxon>Gordoniaceae</taxon>
        <taxon>Gordonia</taxon>
    </lineage>
</organism>
<dbReference type="EMBL" id="CP045809">
    <property type="protein sequence ID" value="QHN35377.1"/>
    <property type="molecule type" value="Genomic_DNA"/>
</dbReference>
<keyword evidence="3" id="KW-1185">Reference proteome</keyword>
<evidence type="ECO:0000256" key="1">
    <source>
        <dbReference type="SAM" id="MobiDB-lite"/>
    </source>
</evidence>
<evidence type="ECO:0000313" key="2">
    <source>
        <dbReference type="EMBL" id="QHN35377.1"/>
    </source>
</evidence>
<dbReference type="Proteomes" id="UP001059836">
    <property type="component" value="Chromosome"/>
</dbReference>